<dbReference type="Gene3D" id="3.40.50.300">
    <property type="entry name" value="P-loop containing nucleotide triphosphate hydrolases"/>
    <property type="match status" value="1"/>
</dbReference>
<dbReference type="AlphaFoldDB" id="A0A9X4SHE2"/>
<dbReference type="CDD" id="cd03114">
    <property type="entry name" value="MMAA-like"/>
    <property type="match status" value="1"/>
</dbReference>
<dbReference type="InterPro" id="IPR005129">
    <property type="entry name" value="GTPase_ArgK"/>
</dbReference>
<dbReference type="Proteomes" id="UP001152876">
    <property type="component" value="Unassembled WGS sequence"/>
</dbReference>
<comment type="similarity">
    <text evidence="1">Belongs to the SIMIBI class G3E GTPase family. ArgK/MeaB subfamily.</text>
</comment>
<reference evidence="2" key="1">
    <citation type="submission" date="2013-01" db="EMBL/GenBank/DDBJ databases">
        <title>Genome draft of Hydrogenophaga taeniospiralis 2K1.</title>
        <authorList>
            <person name="Gomila M."/>
            <person name="Lalucat J."/>
        </authorList>
    </citation>
    <scope>NUCLEOTIDE SEQUENCE</scope>
    <source>
        <strain evidence="2">CCUG 15921</strain>
    </source>
</reference>
<sequence length="319" mass="34416">MAQRRAMAKAITLLESTRADHRALGDELLTALLPHTGQSFRLGISGVPGVGKSTFIESLGLYLIGLGHRVAVLTIDPSSTVSGGSILGDKTRMEHLSVHERAYIRPSPSSGTLGGVAEKTREAMLVCEAAGYDVVIVETVGVGQSETAVANMTDMFVLLQLPNAGDDLQAIKKGVMELADLVVINKADLDPDAATRARAQITSSLRLLGLHGHPEHAHHDESIWHPQVIQISALHKQGVDHFWDAVTQFRGLQTANGHLAARRQGQARAWMWERIEAGLKQRFRDHPAVRAQLDAVTQAVLAGTLPASTAARQLLELFD</sequence>
<organism evidence="2 3">
    <name type="scientific">Hydrogenophaga taeniospiralis CCUG 15921</name>
    <dbReference type="NCBI Taxonomy" id="1281780"/>
    <lineage>
        <taxon>Bacteria</taxon>
        <taxon>Pseudomonadati</taxon>
        <taxon>Pseudomonadota</taxon>
        <taxon>Betaproteobacteria</taxon>
        <taxon>Burkholderiales</taxon>
        <taxon>Comamonadaceae</taxon>
        <taxon>Hydrogenophaga</taxon>
    </lineage>
</organism>
<name>A0A9X4SHE2_9BURK</name>
<dbReference type="GO" id="GO:0003924">
    <property type="term" value="F:GTPase activity"/>
    <property type="evidence" value="ECO:0007669"/>
    <property type="project" value="InterPro"/>
</dbReference>
<dbReference type="SUPFAM" id="SSF52540">
    <property type="entry name" value="P-loop containing nucleoside triphosphate hydrolases"/>
    <property type="match status" value="1"/>
</dbReference>
<keyword evidence="2" id="KW-0808">Transferase</keyword>
<dbReference type="Gene3D" id="1.20.5.170">
    <property type="match status" value="1"/>
</dbReference>
<proteinExistence type="inferred from homology"/>
<gene>
    <name evidence="2" type="ORF">H010_21921</name>
</gene>
<dbReference type="GO" id="GO:0005525">
    <property type="term" value="F:GTP binding"/>
    <property type="evidence" value="ECO:0007669"/>
    <property type="project" value="InterPro"/>
</dbReference>
<dbReference type="PANTHER" id="PTHR23408">
    <property type="entry name" value="METHYLMALONYL-COA MUTASE"/>
    <property type="match status" value="1"/>
</dbReference>
<keyword evidence="2" id="KW-0418">Kinase</keyword>
<dbReference type="InterPro" id="IPR027417">
    <property type="entry name" value="P-loop_NTPase"/>
</dbReference>
<accession>A0A9X4SHE2</accession>
<dbReference type="NCBIfam" id="TIGR00750">
    <property type="entry name" value="lao"/>
    <property type="match status" value="1"/>
</dbReference>
<evidence type="ECO:0000256" key="1">
    <source>
        <dbReference type="ARBA" id="ARBA00009625"/>
    </source>
</evidence>
<protein>
    <submittedName>
        <fullName evidence="2">Membrane ATPase/protein kinase</fullName>
    </submittedName>
</protein>
<evidence type="ECO:0000313" key="3">
    <source>
        <dbReference type="Proteomes" id="UP001152876"/>
    </source>
</evidence>
<dbReference type="GO" id="GO:0005737">
    <property type="term" value="C:cytoplasm"/>
    <property type="evidence" value="ECO:0007669"/>
    <property type="project" value="TreeGrafter"/>
</dbReference>
<comment type="caution">
    <text evidence="2">The sequence shown here is derived from an EMBL/GenBank/DDBJ whole genome shotgun (WGS) entry which is preliminary data.</text>
</comment>
<dbReference type="Pfam" id="PF03308">
    <property type="entry name" value="MeaB"/>
    <property type="match status" value="1"/>
</dbReference>
<dbReference type="PANTHER" id="PTHR23408:SF3">
    <property type="entry name" value="METHYLMALONIC ACIDURIA TYPE A PROTEIN, MITOCHONDRIAL"/>
    <property type="match status" value="1"/>
</dbReference>
<dbReference type="NCBIfam" id="NF006958">
    <property type="entry name" value="PRK09435.1"/>
    <property type="match status" value="1"/>
</dbReference>
<dbReference type="GO" id="GO:0016301">
    <property type="term" value="F:kinase activity"/>
    <property type="evidence" value="ECO:0007669"/>
    <property type="project" value="UniProtKB-KW"/>
</dbReference>
<dbReference type="Gene3D" id="1.10.287.130">
    <property type="match status" value="1"/>
</dbReference>
<evidence type="ECO:0000313" key="2">
    <source>
        <dbReference type="EMBL" id="MDG5977926.1"/>
    </source>
</evidence>
<dbReference type="EMBL" id="AOGK01000028">
    <property type="protein sequence ID" value="MDG5977926.1"/>
    <property type="molecule type" value="Genomic_DNA"/>
</dbReference>
<keyword evidence="3" id="KW-1185">Reference proteome</keyword>